<dbReference type="PROSITE" id="PS50966">
    <property type="entry name" value="ZF_SWIM"/>
    <property type="match status" value="1"/>
</dbReference>
<dbReference type="Pfam" id="PF04434">
    <property type="entry name" value="SWIM"/>
    <property type="match status" value="1"/>
</dbReference>
<dbReference type="Pfam" id="PF03101">
    <property type="entry name" value="FAR1"/>
    <property type="match status" value="1"/>
</dbReference>
<dbReference type="InterPro" id="IPR006564">
    <property type="entry name" value="Znf_PMZ"/>
</dbReference>
<keyword evidence="3 5" id="KW-0863">Zinc-finger</keyword>
<dbReference type="GO" id="GO:0006355">
    <property type="term" value="P:regulation of DNA-templated transcription"/>
    <property type="evidence" value="ECO:0007669"/>
    <property type="project" value="UniProtKB-UniRule"/>
</dbReference>
<comment type="function">
    <text evidence="6">Putative transcription activator involved in regulating light control of development.</text>
</comment>
<proteinExistence type="inferred from homology"/>
<keyword evidence="10" id="KW-1185">Reference proteome</keyword>
<keyword evidence="2 6" id="KW-0479">Metal-binding</keyword>
<evidence type="ECO:0000256" key="2">
    <source>
        <dbReference type="ARBA" id="ARBA00022723"/>
    </source>
</evidence>
<evidence type="ECO:0000256" key="7">
    <source>
        <dbReference type="SAM" id="MobiDB-lite"/>
    </source>
</evidence>
<feature type="region of interest" description="Disordered" evidence="7">
    <location>
        <begin position="685"/>
        <end position="710"/>
    </location>
</feature>
<dbReference type="Pfam" id="PF10551">
    <property type="entry name" value="MULE"/>
    <property type="match status" value="1"/>
</dbReference>
<evidence type="ECO:0000256" key="5">
    <source>
        <dbReference type="PROSITE-ProRule" id="PRU00325"/>
    </source>
</evidence>
<evidence type="ECO:0000259" key="8">
    <source>
        <dbReference type="PROSITE" id="PS50966"/>
    </source>
</evidence>
<gene>
    <name evidence="9" type="ORF">RJ641_015713</name>
</gene>
<dbReference type="GO" id="GO:0008270">
    <property type="term" value="F:zinc ion binding"/>
    <property type="evidence" value="ECO:0007669"/>
    <property type="project" value="UniProtKB-UniRule"/>
</dbReference>
<keyword evidence="6" id="KW-0539">Nucleus</keyword>
<dbReference type="PANTHER" id="PTHR31669:SF280">
    <property type="entry name" value="PROTEIN FAR1-RELATED SEQUENCE 2"/>
    <property type="match status" value="1"/>
</dbReference>
<evidence type="ECO:0000256" key="6">
    <source>
        <dbReference type="RuleBase" id="RU367018"/>
    </source>
</evidence>
<dbReference type="AlphaFoldDB" id="A0AAN8USI0"/>
<evidence type="ECO:0000313" key="9">
    <source>
        <dbReference type="EMBL" id="KAK6919809.1"/>
    </source>
</evidence>
<comment type="similarity">
    <text evidence="1 6">Belongs to the FHY3/FAR1 family.</text>
</comment>
<dbReference type="InterPro" id="IPR031052">
    <property type="entry name" value="FHY3/FAR1"/>
</dbReference>
<evidence type="ECO:0000313" key="10">
    <source>
        <dbReference type="Proteomes" id="UP001370490"/>
    </source>
</evidence>
<feature type="compositionally biased region" description="Basic residues" evidence="7">
    <location>
        <begin position="685"/>
        <end position="696"/>
    </location>
</feature>
<dbReference type="SMART" id="SM00575">
    <property type="entry name" value="ZnF_PMZ"/>
    <property type="match status" value="1"/>
</dbReference>
<reference evidence="9 10" key="1">
    <citation type="submission" date="2023-12" db="EMBL/GenBank/DDBJ databases">
        <title>A high-quality genome assembly for Dillenia turbinata (Dilleniales).</title>
        <authorList>
            <person name="Chanderbali A."/>
        </authorList>
    </citation>
    <scope>NUCLEOTIDE SEQUENCE [LARGE SCALE GENOMIC DNA]</scope>
    <source>
        <strain evidence="9">LSX21</strain>
        <tissue evidence="9">Leaf</tissue>
    </source>
</reference>
<dbReference type="PANTHER" id="PTHR31669">
    <property type="entry name" value="PROTEIN FAR1-RELATED SEQUENCE 10-RELATED"/>
    <property type="match status" value="1"/>
</dbReference>
<keyword evidence="4 6" id="KW-0862">Zinc</keyword>
<sequence length="838" mass="96477">MEIDLELPSNGDERVDAEADLNASMVNSSLEMHAVEEHVHLPTIAEHVKESAGLSKIETAIGCGTGNKQIFIGPRSCEPQIGLQFESKEAAYSFYREYARSVGFGITIKASRRSKKSGKFIDVKIACSRFGNKREPSANMNPRSCPKTDCKAGMHMKRMQDGKWVIYNFVEEHNHEICPDDFYSAIRGRNKQSNNVSCQKKGLQLALDEGDVPVILDYFMQMQGENPNFFYAIDLDHERRLRNIFWVDPKSRQDYRNFSDVVFFDLTYVKSKYKIPFVPIVGVNNHFQFMLLGCALIGDEVSSAYTWLMRTWFRAMDRQSPKVIITDQDKYMKETVAEVFPNARHCYCLWHIFKKIPEQFSPIVADYENFLMKFNKCIYRSFSVEVFEKRWWKLVGKHGLREDELIQALYEDRRMWVPIFMHDTFLAGMSTTERSGSIISFMDRYLSRETTVKAFVKQYKEILQDRLEEEAKADFETRHRNPTLKSLSPFEMQMSKVYTHQMFRKFQVEVLGMTACHPHKVMEDGTTVSFQVDDFEEHPNFIVTWNERNLEVGCSCYSFQYRGFLCRHAMVVLQVSGVSAIPSHYILQRWSQDAKINQTMSEVANGLRYRVLRFNDLCKLAVKLGAEGSLSNETYQMALRALEETMTLCVGMNNSVRNVSEPSSLATHGFLDIEEENHCVTLAKATKKNKKRKRKKVSSEPEEMTVGMQESHQQLEQLNSRAHIIDDTRVPQSDIQVMERINTRVPPLDGYYDSQQMGQLNPLTLMREAYYGNQQNMQGLAHLNSIPSRPYGTQQCMQGPLGYKAATMHGCLNIPGSYQDAEQSIGVGHFHGPPTKFS</sequence>
<protein>
    <recommendedName>
        <fullName evidence="6">Protein FAR1-RELATED SEQUENCE</fullName>
    </recommendedName>
</protein>
<dbReference type="InterPro" id="IPR018289">
    <property type="entry name" value="MULE_transposase_dom"/>
</dbReference>
<dbReference type="InterPro" id="IPR007527">
    <property type="entry name" value="Znf_SWIM"/>
</dbReference>
<dbReference type="Proteomes" id="UP001370490">
    <property type="component" value="Unassembled WGS sequence"/>
</dbReference>
<comment type="caution">
    <text evidence="9">The sequence shown here is derived from an EMBL/GenBank/DDBJ whole genome shotgun (WGS) entry which is preliminary data.</text>
</comment>
<evidence type="ECO:0000256" key="4">
    <source>
        <dbReference type="ARBA" id="ARBA00022833"/>
    </source>
</evidence>
<dbReference type="InterPro" id="IPR004330">
    <property type="entry name" value="FAR1_DNA_bnd_dom"/>
</dbReference>
<evidence type="ECO:0000256" key="1">
    <source>
        <dbReference type="ARBA" id="ARBA00005889"/>
    </source>
</evidence>
<dbReference type="EMBL" id="JBAMMX010000021">
    <property type="protein sequence ID" value="KAK6919809.1"/>
    <property type="molecule type" value="Genomic_DNA"/>
</dbReference>
<evidence type="ECO:0000256" key="3">
    <source>
        <dbReference type="ARBA" id="ARBA00022771"/>
    </source>
</evidence>
<name>A0AAN8USI0_9MAGN</name>
<comment type="subcellular location">
    <subcellularLocation>
        <location evidence="6">Nucleus</location>
    </subcellularLocation>
</comment>
<feature type="domain" description="SWIM-type" evidence="8">
    <location>
        <begin position="541"/>
        <end position="577"/>
    </location>
</feature>
<dbReference type="GO" id="GO:0005634">
    <property type="term" value="C:nucleus"/>
    <property type="evidence" value="ECO:0007669"/>
    <property type="project" value="UniProtKB-SubCell"/>
</dbReference>
<organism evidence="9 10">
    <name type="scientific">Dillenia turbinata</name>
    <dbReference type="NCBI Taxonomy" id="194707"/>
    <lineage>
        <taxon>Eukaryota</taxon>
        <taxon>Viridiplantae</taxon>
        <taxon>Streptophyta</taxon>
        <taxon>Embryophyta</taxon>
        <taxon>Tracheophyta</taxon>
        <taxon>Spermatophyta</taxon>
        <taxon>Magnoliopsida</taxon>
        <taxon>eudicotyledons</taxon>
        <taxon>Gunneridae</taxon>
        <taxon>Pentapetalae</taxon>
        <taxon>Dilleniales</taxon>
        <taxon>Dilleniaceae</taxon>
        <taxon>Dillenia</taxon>
    </lineage>
</organism>
<accession>A0AAN8USI0</accession>